<keyword evidence="1" id="KW-0732">Signal</keyword>
<sequence length="148" mass="15560">MKKYTGLVSCAALLVVGLFAGCATPPPPRPVVVYPVTYDVPVGNTQVSASAGPQNLNVSATQQVTATVGKPLYYQIISPVAVTVTVYERKSSDMPRVMVREFQGTAFTSSLTPSVSGLEFVFSAQESNSAGTLKFTLSDRPLAPGVSQ</sequence>
<name>A0A556QS69_9BACT</name>
<dbReference type="AlphaFoldDB" id="A0A556QS69"/>
<comment type="caution">
    <text evidence="2">The sequence shown here is derived from an EMBL/GenBank/DDBJ whole genome shotgun (WGS) entry which is preliminary data.</text>
</comment>
<feature type="signal peptide" evidence="1">
    <location>
        <begin position="1"/>
        <end position="20"/>
    </location>
</feature>
<dbReference type="Proteomes" id="UP000315648">
    <property type="component" value="Unassembled WGS sequence"/>
</dbReference>
<dbReference type="RefSeq" id="WP_144230028.1">
    <property type="nucleotide sequence ID" value="NZ_CBCRVV010000030.1"/>
</dbReference>
<organism evidence="2 3">
    <name type="scientific">Rariglobus hedericola</name>
    <dbReference type="NCBI Taxonomy" id="2597822"/>
    <lineage>
        <taxon>Bacteria</taxon>
        <taxon>Pseudomonadati</taxon>
        <taxon>Verrucomicrobiota</taxon>
        <taxon>Opitutia</taxon>
        <taxon>Opitutales</taxon>
        <taxon>Opitutaceae</taxon>
        <taxon>Rariglobus</taxon>
    </lineage>
</organism>
<accession>A0A556QS69</accession>
<dbReference type="EMBL" id="VMBG01000001">
    <property type="protein sequence ID" value="TSJ79487.1"/>
    <property type="molecule type" value="Genomic_DNA"/>
</dbReference>
<evidence type="ECO:0000313" key="2">
    <source>
        <dbReference type="EMBL" id="TSJ79487.1"/>
    </source>
</evidence>
<proteinExistence type="predicted"/>
<evidence type="ECO:0000313" key="3">
    <source>
        <dbReference type="Proteomes" id="UP000315648"/>
    </source>
</evidence>
<feature type="chain" id="PRO_5021942556" description="Lipoprotein" evidence="1">
    <location>
        <begin position="21"/>
        <end position="148"/>
    </location>
</feature>
<keyword evidence="3" id="KW-1185">Reference proteome</keyword>
<dbReference type="PROSITE" id="PS51257">
    <property type="entry name" value="PROKAR_LIPOPROTEIN"/>
    <property type="match status" value="1"/>
</dbReference>
<reference evidence="2 3" key="1">
    <citation type="submission" date="2019-07" db="EMBL/GenBank/DDBJ databases">
        <title>Description of 53C-WASEF.</title>
        <authorList>
            <person name="Pitt A."/>
            <person name="Hahn M.W."/>
        </authorList>
    </citation>
    <scope>NUCLEOTIDE SEQUENCE [LARGE SCALE GENOMIC DNA]</scope>
    <source>
        <strain evidence="2 3">53C-WASEF</strain>
    </source>
</reference>
<gene>
    <name evidence="2" type="ORF">FPL22_09425</name>
</gene>
<protein>
    <recommendedName>
        <fullName evidence="4">Lipoprotein</fullName>
    </recommendedName>
</protein>
<evidence type="ECO:0000256" key="1">
    <source>
        <dbReference type="SAM" id="SignalP"/>
    </source>
</evidence>
<evidence type="ECO:0008006" key="4">
    <source>
        <dbReference type="Google" id="ProtNLM"/>
    </source>
</evidence>
<dbReference type="OrthoDB" id="9870071at2"/>